<keyword evidence="5" id="KW-0378">Hydrolase</keyword>
<keyword evidence="6" id="KW-0862">Zinc</keyword>
<dbReference type="OMA" id="HEPANLA"/>
<dbReference type="GO" id="GO:0009897">
    <property type="term" value="C:external side of plasma membrane"/>
    <property type="evidence" value="ECO:0007669"/>
    <property type="project" value="TreeGrafter"/>
</dbReference>
<evidence type="ECO:0000259" key="7">
    <source>
        <dbReference type="Pfam" id="PF00962"/>
    </source>
</evidence>
<keyword evidence="9" id="KW-1185">Reference proteome</keyword>
<feature type="domain" description="Adenosine deaminase" evidence="7">
    <location>
        <begin position="1"/>
        <end position="128"/>
    </location>
</feature>
<evidence type="ECO:0000256" key="4">
    <source>
        <dbReference type="ARBA" id="ARBA00022723"/>
    </source>
</evidence>
<keyword evidence="4" id="KW-0479">Metal-binding</keyword>
<gene>
    <name evidence="8" type="ORF">TCAL_01846</name>
</gene>
<accession>A0A553ND88</accession>
<evidence type="ECO:0000313" key="9">
    <source>
        <dbReference type="Proteomes" id="UP000318571"/>
    </source>
</evidence>
<dbReference type="EC" id="3.5.4.4" evidence="3"/>
<protein>
    <recommendedName>
        <fullName evidence="3">adenosine deaminase</fullName>
        <ecNumber evidence="3">3.5.4.4</ecNumber>
    </recommendedName>
</protein>
<evidence type="ECO:0000256" key="6">
    <source>
        <dbReference type="ARBA" id="ARBA00022833"/>
    </source>
</evidence>
<evidence type="ECO:0000313" key="8">
    <source>
        <dbReference type="EMBL" id="TRY63397.1"/>
    </source>
</evidence>
<dbReference type="PANTHER" id="PTHR11409">
    <property type="entry name" value="ADENOSINE DEAMINASE"/>
    <property type="match status" value="1"/>
</dbReference>
<dbReference type="Gene3D" id="3.20.20.140">
    <property type="entry name" value="Metal-dependent hydrolases"/>
    <property type="match status" value="1"/>
</dbReference>
<dbReference type="PANTHER" id="PTHR11409:SF43">
    <property type="entry name" value="ADENOSINE DEAMINASE"/>
    <property type="match status" value="1"/>
</dbReference>
<dbReference type="STRING" id="6832.A0A553ND88"/>
<dbReference type="InterPro" id="IPR006330">
    <property type="entry name" value="Ado/ade_deaminase"/>
</dbReference>
<reference evidence="8 9" key="1">
    <citation type="journal article" date="2018" name="Nat. Ecol. Evol.">
        <title>Genomic signatures of mitonuclear coevolution across populations of Tigriopus californicus.</title>
        <authorList>
            <person name="Barreto F.S."/>
            <person name="Watson E.T."/>
            <person name="Lima T.G."/>
            <person name="Willett C.S."/>
            <person name="Edmands S."/>
            <person name="Li W."/>
            <person name="Burton R.S."/>
        </authorList>
    </citation>
    <scope>NUCLEOTIDE SEQUENCE [LARGE SCALE GENOMIC DNA]</scope>
    <source>
        <strain evidence="8 9">San Diego</strain>
    </source>
</reference>
<name>A0A553ND88_TIGCA</name>
<comment type="caution">
    <text evidence="8">The sequence shown here is derived from an EMBL/GenBank/DDBJ whole genome shotgun (WGS) entry which is preliminary data.</text>
</comment>
<dbReference type="GO" id="GO:0046103">
    <property type="term" value="P:inosine biosynthetic process"/>
    <property type="evidence" value="ECO:0007669"/>
    <property type="project" value="TreeGrafter"/>
</dbReference>
<dbReference type="AlphaFoldDB" id="A0A553ND88"/>
<sequence length="159" mass="17904">VELHIHLDGAIRHETIWELLKSKNIPLPGNGSLTALKRDLSVRKPKDLMHFLDGFKTFFPIYIGNLRVIERIALEFCEDEAGHGVAYVEARFSPHLMLCPKAPEVTTQDIIKAVLAGFKEGETKYSIKNFNAAKASFLPDDEKRTLIKDLRKAYGVIDG</sequence>
<dbReference type="EMBL" id="VCGU01000458">
    <property type="protein sequence ID" value="TRY63397.1"/>
    <property type="molecule type" value="Genomic_DNA"/>
</dbReference>
<organism evidence="8 9">
    <name type="scientific">Tigriopus californicus</name>
    <name type="common">Marine copepod</name>
    <dbReference type="NCBI Taxonomy" id="6832"/>
    <lineage>
        <taxon>Eukaryota</taxon>
        <taxon>Metazoa</taxon>
        <taxon>Ecdysozoa</taxon>
        <taxon>Arthropoda</taxon>
        <taxon>Crustacea</taxon>
        <taxon>Multicrustacea</taxon>
        <taxon>Hexanauplia</taxon>
        <taxon>Copepoda</taxon>
        <taxon>Harpacticoida</taxon>
        <taxon>Harpacticidae</taxon>
        <taxon>Tigriopus</taxon>
    </lineage>
</organism>
<evidence type="ECO:0000256" key="1">
    <source>
        <dbReference type="ARBA" id="ARBA00001947"/>
    </source>
</evidence>
<dbReference type="Pfam" id="PF00962">
    <property type="entry name" value="A_deaminase"/>
    <property type="match status" value="1"/>
</dbReference>
<proteinExistence type="inferred from homology"/>
<evidence type="ECO:0000256" key="5">
    <source>
        <dbReference type="ARBA" id="ARBA00022801"/>
    </source>
</evidence>
<dbReference type="SUPFAM" id="SSF51556">
    <property type="entry name" value="Metallo-dependent hydrolases"/>
    <property type="match status" value="1"/>
</dbReference>
<comment type="cofactor">
    <cofactor evidence="1">
        <name>Zn(2+)</name>
        <dbReference type="ChEBI" id="CHEBI:29105"/>
    </cofactor>
</comment>
<dbReference type="GO" id="GO:0005829">
    <property type="term" value="C:cytosol"/>
    <property type="evidence" value="ECO:0007669"/>
    <property type="project" value="TreeGrafter"/>
</dbReference>
<evidence type="ECO:0000256" key="3">
    <source>
        <dbReference type="ARBA" id="ARBA00012784"/>
    </source>
</evidence>
<evidence type="ECO:0000256" key="2">
    <source>
        <dbReference type="ARBA" id="ARBA00006676"/>
    </source>
</evidence>
<feature type="non-terminal residue" evidence="8">
    <location>
        <position position="1"/>
    </location>
</feature>
<dbReference type="GO" id="GO:0060169">
    <property type="term" value="P:negative regulation of adenosine receptor signaling pathway"/>
    <property type="evidence" value="ECO:0007669"/>
    <property type="project" value="TreeGrafter"/>
</dbReference>
<dbReference type="GO" id="GO:0004000">
    <property type="term" value="F:adenosine deaminase activity"/>
    <property type="evidence" value="ECO:0007669"/>
    <property type="project" value="TreeGrafter"/>
</dbReference>
<comment type="similarity">
    <text evidence="2">Belongs to the metallo-dependent hydrolases superfamily. Adenosine and AMP deaminases family.</text>
</comment>
<dbReference type="Proteomes" id="UP000318571">
    <property type="component" value="Chromosome 10"/>
</dbReference>
<dbReference type="GO" id="GO:0006154">
    <property type="term" value="P:adenosine catabolic process"/>
    <property type="evidence" value="ECO:0007669"/>
    <property type="project" value="TreeGrafter"/>
</dbReference>
<dbReference type="GO" id="GO:0046872">
    <property type="term" value="F:metal ion binding"/>
    <property type="evidence" value="ECO:0007669"/>
    <property type="project" value="UniProtKB-KW"/>
</dbReference>
<dbReference type="GO" id="GO:0043103">
    <property type="term" value="P:hypoxanthine salvage"/>
    <property type="evidence" value="ECO:0007669"/>
    <property type="project" value="TreeGrafter"/>
</dbReference>
<dbReference type="InterPro" id="IPR001365">
    <property type="entry name" value="A_deaminase_dom"/>
</dbReference>
<dbReference type="InterPro" id="IPR032466">
    <property type="entry name" value="Metal_Hydrolase"/>
</dbReference>